<dbReference type="InParanoid" id="C5LCK7"/>
<dbReference type="PANTHER" id="PTHR46165:SF2">
    <property type="entry name" value="SET AND MYND DOMAIN-CONTAINING PROTEIN 4"/>
    <property type="match status" value="1"/>
</dbReference>
<keyword evidence="4" id="KW-0479">Metal-binding</keyword>
<evidence type="ECO:0000256" key="3">
    <source>
        <dbReference type="ARBA" id="ARBA00022691"/>
    </source>
</evidence>
<dbReference type="PANTHER" id="PTHR46165">
    <property type="entry name" value="SET AND MYND DOMAIN-CONTAINING PROTEIN 4"/>
    <property type="match status" value="1"/>
</dbReference>
<dbReference type="InterPro" id="IPR002893">
    <property type="entry name" value="Znf_MYND"/>
</dbReference>
<evidence type="ECO:0000256" key="5">
    <source>
        <dbReference type="ARBA" id="ARBA00022771"/>
    </source>
</evidence>
<dbReference type="RefSeq" id="XP_002773874.1">
    <property type="nucleotide sequence ID" value="XM_002773828.1"/>
</dbReference>
<dbReference type="EMBL" id="GG680918">
    <property type="protein sequence ID" value="EER05690.1"/>
    <property type="molecule type" value="Genomic_DNA"/>
</dbReference>
<proteinExistence type="predicted"/>
<feature type="non-terminal residue" evidence="9">
    <location>
        <position position="81"/>
    </location>
</feature>
<dbReference type="GO" id="GO:0042826">
    <property type="term" value="F:histone deacetylase binding"/>
    <property type="evidence" value="ECO:0007669"/>
    <property type="project" value="TreeGrafter"/>
</dbReference>
<dbReference type="Pfam" id="PF01753">
    <property type="entry name" value="zf-MYND"/>
    <property type="match status" value="1"/>
</dbReference>
<dbReference type="PROSITE" id="PS50865">
    <property type="entry name" value="ZF_MYND_2"/>
    <property type="match status" value="1"/>
</dbReference>
<keyword evidence="5 7" id="KW-0863">Zinc-finger</keyword>
<dbReference type="SUPFAM" id="SSF144232">
    <property type="entry name" value="HIT/MYND zinc finger-like"/>
    <property type="match status" value="1"/>
</dbReference>
<evidence type="ECO:0000313" key="9">
    <source>
        <dbReference type="EMBL" id="EER05690.1"/>
    </source>
</evidence>
<evidence type="ECO:0000256" key="4">
    <source>
        <dbReference type="ARBA" id="ARBA00022723"/>
    </source>
</evidence>
<dbReference type="AlphaFoldDB" id="C5LCK7"/>
<accession>C5LCK7</accession>
<dbReference type="GO" id="GO:0008168">
    <property type="term" value="F:methyltransferase activity"/>
    <property type="evidence" value="ECO:0007669"/>
    <property type="project" value="UniProtKB-KW"/>
</dbReference>
<keyword evidence="3" id="KW-0949">S-adenosyl-L-methionine</keyword>
<dbReference type="GO" id="GO:0005634">
    <property type="term" value="C:nucleus"/>
    <property type="evidence" value="ECO:0007669"/>
    <property type="project" value="TreeGrafter"/>
</dbReference>
<evidence type="ECO:0000256" key="6">
    <source>
        <dbReference type="ARBA" id="ARBA00022833"/>
    </source>
</evidence>
<dbReference type="GO" id="GO:0005737">
    <property type="term" value="C:cytoplasm"/>
    <property type="evidence" value="ECO:0007669"/>
    <property type="project" value="TreeGrafter"/>
</dbReference>
<evidence type="ECO:0000256" key="2">
    <source>
        <dbReference type="ARBA" id="ARBA00022679"/>
    </source>
</evidence>
<protein>
    <recommendedName>
        <fullName evidence="8">MYND-type domain-containing protein</fullName>
    </recommendedName>
</protein>
<keyword evidence="1" id="KW-0489">Methyltransferase</keyword>
<feature type="domain" description="MYND-type" evidence="8">
    <location>
        <begin position="21"/>
        <end position="64"/>
    </location>
</feature>
<dbReference type="InterPro" id="IPR052097">
    <property type="entry name" value="SET-MYND_domain_protein"/>
</dbReference>
<keyword evidence="10" id="KW-1185">Reference proteome</keyword>
<feature type="non-terminal residue" evidence="9">
    <location>
        <position position="1"/>
    </location>
</feature>
<evidence type="ECO:0000259" key="8">
    <source>
        <dbReference type="PROSITE" id="PS50865"/>
    </source>
</evidence>
<sequence>IVYEQPPVASILHPWLCDTHCSGCFSKMGSINGKLKTCSRCKVARYCSTQCQASDWKAGHKRECPLITRLLDAGITPQQLS</sequence>
<organism evidence="10">
    <name type="scientific">Perkinsus marinus (strain ATCC 50983 / TXsc)</name>
    <dbReference type="NCBI Taxonomy" id="423536"/>
    <lineage>
        <taxon>Eukaryota</taxon>
        <taxon>Sar</taxon>
        <taxon>Alveolata</taxon>
        <taxon>Perkinsozoa</taxon>
        <taxon>Perkinsea</taxon>
        <taxon>Perkinsida</taxon>
        <taxon>Perkinsidae</taxon>
        <taxon>Perkinsus</taxon>
    </lineage>
</organism>
<name>C5LCK7_PERM5</name>
<evidence type="ECO:0000256" key="7">
    <source>
        <dbReference type="PROSITE-ProRule" id="PRU00134"/>
    </source>
</evidence>
<dbReference type="GeneID" id="9042665"/>
<keyword evidence="2" id="KW-0808">Transferase</keyword>
<keyword evidence="6" id="KW-0862">Zinc</keyword>
<dbReference type="Gene3D" id="6.10.140.2220">
    <property type="match status" value="1"/>
</dbReference>
<reference evidence="9 10" key="1">
    <citation type="submission" date="2008-07" db="EMBL/GenBank/DDBJ databases">
        <authorList>
            <person name="El-Sayed N."/>
            <person name="Caler E."/>
            <person name="Inman J."/>
            <person name="Amedeo P."/>
            <person name="Hass B."/>
            <person name="Wortman J."/>
        </authorList>
    </citation>
    <scope>NUCLEOTIDE SEQUENCE [LARGE SCALE GENOMIC DNA]</scope>
    <source>
        <strain evidence="10">ATCC 50983 / TXsc</strain>
    </source>
</reference>
<dbReference type="GO" id="GO:0032259">
    <property type="term" value="P:methylation"/>
    <property type="evidence" value="ECO:0007669"/>
    <property type="project" value="UniProtKB-KW"/>
</dbReference>
<evidence type="ECO:0000313" key="10">
    <source>
        <dbReference type="Proteomes" id="UP000007800"/>
    </source>
</evidence>
<evidence type="ECO:0000256" key="1">
    <source>
        <dbReference type="ARBA" id="ARBA00022603"/>
    </source>
</evidence>
<dbReference type="OrthoDB" id="341421at2759"/>
<dbReference type="GO" id="GO:0008270">
    <property type="term" value="F:zinc ion binding"/>
    <property type="evidence" value="ECO:0007669"/>
    <property type="project" value="UniProtKB-KW"/>
</dbReference>
<dbReference type="Proteomes" id="UP000007800">
    <property type="component" value="Unassembled WGS sequence"/>
</dbReference>
<gene>
    <name evidence="9" type="ORF">Pmar_PMAR011736</name>
</gene>